<protein>
    <recommendedName>
        <fullName evidence="4">Double zinc ribbon</fullName>
    </recommendedName>
</protein>
<dbReference type="Proteomes" id="UP000186819">
    <property type="component" value="Unassembled WGS sequence"/>
</dbReference>
<dbReference type="EMBL" id="FTMD01000003">
    <property type="protein sequence ID" value="SIQ20961.1"/>
    <property type="molecule type" value="Genomic_DNA"/>
</dbReference>
<reference evidence="3" key="1">
    <citation type="submission" date="2017-01" db="EMBL/GenBank/DDBJ databases">
        <authorList>
            <person name="Varghese N."/>
            <person name="Submissions S."/>
        </authorList>
    </citation>
    <scope>NUCLEOTIDE SEQUENCE [LARGE SCALE GENOMIC DNA]</scope>
    <source>
        <strain evidence="3">ATCC 51758</strain>
    </source>
</reference>
<keyword evidence="1" id="KW-0812">Transmembrane</keyword>
<feature type="transmembrane region" description="Helical" evidence="1">
    <location>
        <begin position="104"/>
        <end position="123"/>
    </location>
</feature>
<evidence type="ECO:0008006" key="4">
    <source>
        <dbReference type="Google" id="ProtNLM"/>
    </source>
</evidence>
<keyword evidence="1" id="KW-1133">Transmembrane helix</keyword>
<sequence>MSSRKCRECGKEFLSGESECNWCAPAFAERHAQGYTCKTCGSRLPDGRTCPFCAQNVVENFSALAEEKISDVKEENFLLASFTVMAIIASMFALHFVVRRFDAKILFIAFALLIALIGAFNLASSAKKLLRNQTKVTEIKWLRNIGAEISNPTLAATIAARFFYVGAILLLVVSIALSLYVVIENPHLRAINKLIPLFTAPLFVFAFLGRAFVRTYIKRHCT</sequence>
<evidence type="ECO:0000313" key="3">
    <source>
        <dbReference type="Proteomes" id="UP000186819"/>
    </source>
</evidence>
<feature type="transmembrane region" description="Helical" evidence="1">
    <location>
        <begin position="162"/>
        <end position="183"/>
    </location>
</feature>
<accession>A0A1N6QWG4</accession>
<dbReference type="AlphaFoldDB" id="A0A1N6QWG4"/>
<dbReference type="RefSeq" id="WP_139335900.1">
    <property type="nucleotide sequence ID" value="NZ_FTMD01000003.1"/>
</dbReference>
<proteinExistence type="predicted"/>
<dbReference type="OrthoDB" id="1739831at2"/>
<organism evidence="2 3">
    <name type="scientific">Aromatoleum tolulyticum</name>
    <dbReference type="NCBI Taxonomy" id="34027"/>
    <lineage>
        <taxon>Bacteria</taxon>
        <taxon>Pseudomonadati</taxon>
        <taxon>Pseudomonadota</taxon>
        <taxon>Betaproteobacteria</taxon>
        <taxon>Rhodocyclales</taxon>
        <taxon>Rhodocyclaceae</taxon>
        <taxon>Aromatoleum</taxon>
    </lineage>
</organism>
<name>A0A1N6QWG4_9RHOO</name>
<keyword evidence="1" id="KW-0472">Membrane</keyword>
<gene>
    <name evidence="2" type="ORF">SAMN05421829_1032</name>
</gene>
<keyword evidence="3" id="KW-1185">Reference proteome</keyword>
<feature type="transmembrane region" description="Helical" evidence="1">
    <location>
        <begin position="195"/>
        <end position="213"/>
    </location>
</feature>
<evidence type="ECO:0000313" key="2">
    <source>
        <dbReference type="EMBL" id="SIQ20961.1"/>
    </source>
</evidence>
<feature type="transmembrane region" description="Helical" evidence="1">
    <location>
        <begin position="77"/>
        <end position="98"/>
    </location>
</feature>
<evidence type="ECO:0000256" key="1">
    <source>
        <dbReference type="SAM" id="Phobius"/>
    </source>
</evidence>